<proteinExistence type="predicted"/>
<organism evidence="2 3">
    <name type="scientific">Saguinus oedipus</name>
    <name type="common">Cotton-top tamarin</name>
    <name type="synonym">Oedipomidas oedipus</name>
    <dbReference type="NCBI Taxonomy" id="9490"/>
    <lineage>
        <taxon>Eukaryota</taxon>
        <taxon>Metazoa</taxon>
        <taxon>Chordata</taxon>
        <taxon>Craniata</taxon>
        <taxon>Vertebrata</taxon>
        <taxon>Euteleostomi</taxon>
        <taxon>Mammalia</taxon>
        <taxon>Eutheria</taxon>
        <taxon>Euarchontoglires</taxon>
        <taxon>Primates</taxon>
        <taxon>Haplorrhini</taxon>
        <taxon>Platyrrhini</taxon>
        <taxon>Cebidae</taxon>
        <taxon>Callitrichinae</taxon>
        <taxon>Saguinus</taxon>
    </lineage>
</organism>
<feature type="region of interest" description="Disordered" evidence="1">
    <location>
        <begin position="16"/>
        <end position="99"/>
    </location>
</feature>
<sequence length="134" mass="13426">LRCGQRGSVSSLYLRLSRSQGGTRGGRPPGRSSWCCCRRRGRGGDERRGAGRGGAGLAGAACGGRGYEREGGGGAGAGPKCAGPDSRPRSAPPSLASMLSAFSTPPVASEAERAGGRVFADPLQPPLSSLTVAV</sequence>
<protein>
    <submittedName>
        <fullName evidence="2">Uncharacterized protein</fullName>
    </submittedName>
</protein>
<comment type="caution">
    <text evidence="2">The sequence shown here is derived from an EMBL/GenBank/DDBJ whole genome shotgun (WGS) entry which is preliminary data.</text>
</comment>
<dbReference type="EMBL" id="JASSZA010000003">
    <property type="protein sequence ID" value="KAK2116042.1"/>
    <property type="molecule type" value="Genomic_DNA"/>
</dbReference>
<dbReference type="Proteomes" id="UP001266305">
    <property type="component" value="Unassembled WGS sequence"/>
</dbReference>
<feature type="non-terminal residue" evidence="2">
    <location>
        <position position="1"/>
    </location>
</feature>
<feature type="compositionally biased region" description="Gly residues" evidence="1">
    <location>
        <begin position="51"/>
        <end position="65"/>
    </location>
</feature>
<gene>
    <name evidence="2" type="ORF">P7K49_006668</name>
</gene>
<accession>A0ABQ9W325</accession>
<name>A0ABQ9W325_SAGOE</name>
<evidence type="ECO:0000256" key="1">
    <source>
        <dbReference type="SAM" id="MobiDB-lite"/>
    </source>
</evidence>
<evidence type="ECO:0000313" key="2">
    <source>
        <dbReference type="EMBL" id="KAK2116042.1"/>
    </source>
</evidence>
<keyword evidence="3" id="KW-1185">Reference proteome</keyword>
<reference evidence="2 3" key="1">
    <citation type="submission" date="2023-05" db="EMBL/GenBank/DDBJ databases">
        <title>B98-5 Cell Line De Novo Hybrid Assembly: An Optical Mapping Approach.</title>
        <authorList>
            <person name="Kananen K."/>
            <person name="Auerbach J.A."/>
            <person name="Kautto E."/>
            <person name="Blachly J.S."/>
        </authorList>
    </citation>
    <scope>NUCLEOTIDE SEQUENCE [LARGE SCALE GENOMIC DNA]</scope>
    <source>
        <strain evidence="2">B95-8</strain>
        <tissue evidence="2">Cell line</tissue>
    </source>
</reference>
<evidence type="ECO:0000313" key="3">
    <source>
        <dbReference type="Proteomes" id="UP001266305"/>
    </source>
</evidence>